<dbReference type="EMBL" id="KV442014">
    <property type="protein sequence ID" value="OAQ35644.1"/>
    <property type="molecule type" value="Genomic_DNA"/>
</dbReference>
<dbReference type="AlphaFoldDB" id="A0A197KH12"/>
<dbReference type="GO" id="GO:0005975">
    <property type="term" value="P:carbohydrate metabolic process"/>
    <property type="evidence" value="ECO:0007669"/>
    <property type="project" value="InterPro"/>
</dbReference>
<evidence type="ECO:0000256" key="1">
    <source>
        <dbReference type="ARBA" id="ARBA00001231"/>
    </source>
</evidence>
<dbReference type="OrthoDB" id="428480at2759"/>
<evidence type="ECO:0000313" key="8">
    <source>
        <dbReference type="Proteomes" id="UP000078512"/>
    </source>
</evidence>
<dbReference type="InterPro" id="IPR015883">
    <property type="entry name" value="Glyco_hydro_20_cat"/>
</dbReference>
<evidence type="ECO:0000256" key="2">
    <source>
        <dbReference type="ARBA" id="ARBA00006285"/>
    </source>
</evidence>
<proteinExistence type="inferred from homology"/>
<comment type="catalytic activity">
    <reaction evidence="1">
        <text>Hydrolysis of terminal non-reducing N-acetyl-D-hexosamine residues in N-acetyl-beta-D-hexosaminides.</text>
        <dbReference type="EC" id="3.2.1.52"/>
    </reaction>
</comment>
<evidence type="ECO:0000256" key="4">
    <source>
        <dbReference type="ARBA" id="ARBA00022801"/>
    </source>
</evidence>
<evidence type="ECO:0000259" key="6">
    <source>
        <dbReference type="Pfam" id="PF00728"/>
    </source>
</evidence>
<dbReference type="SUPFAM" id="SSF51445">
    <property type="entry name" value="(Trans)glycosidases"/>
    <property type="match status" value="1"/>
</dbReference>
<dbReference type="GO" id="GO:0004563">
    <property type="term" value="F:beta-N-acetylhexosaminidase activity"/>
    <property type="evidence" value="ECO:0007669"/>
    <property type="project" value="UniProtKB-EC"/>
</dbReference>
<dbReference type="GO" id="GO:0030203">
    <property type="term" value="P:glycosaminoglycan metabolic process"/>
    <property type="evidence" value="ECO:0007669"/>
    <property type="project" value="TreeGrafter"/>
</dbReference>
<feature type="active site" description="Proton donor" evidence="5">
    <location>
        <position position="151"/>
    </location>
</feature>
<keyword evidence="8" id="KW-1185">Reference proteome</keyword>
<keyword evidence="4 7" id="KW-0378">Hydrolase</keyword>
<dbReference type="PANTHER" id="PTHR22600">
    <property type="entry name" value="BETA-HEXOSAMINIDASE"/>
    <property type="match status" value="1"/>
</dbReference>
<feature type="domain" description="Glycoside hydrolase family 20 catalytic" evidence="6">
    <location>
        <begin position="1"/>
        <end position="99"/>
    </location>
</feature>
<dbReference type="InterPro" id="IPR017853">
    <property type="entry name" value="GH"/>
</dbReference>
<evidence type="ECO:0000256" key="3">
    <source>
        <dbReference type="ARBA" id="ARBA00012663"/>
    </source>
</evidence>
<dbReference type="Proteomes" id="UP000078512">
    <property type="component" value="Unassembled WGS sequence"/>
</dbReference>
<organism evidence="7 8">
    <name type="scientific">Linnemannia elongata AG-77</name>
    <dbReference type="NCBI Taxonomy" id="1314771"/>
    <lineage>
        <taxon>Eukaryota</taxon>
        <taxon>Fungi</taxon>
        <taxon>Fungi incertae sedis</taxon>
        <taxon>Mucoromycota</taxon>
        <taxon>Mortierellomycotina</taxon>
        <taxon>Mortierellomycetes</taxon>
        <taxon>Mortierellales</taxon>
        <taxon>Mortierellaceae</taxon>
        <taxon>Linnemannia</taxon>
    </lineage>
</organism>
<name>A0A197KH12_9FUNG</name>
<dbReference type="STRING" id="1314771.A0A197KH12"/>
<dbReference type="GO" id="GO:0016020">
    <property type="term" value="C:membrane"/>
    <property type="evidence" value="ECO:0007669"/>
    <property type="project" value="TreeGrafter"/>
</dbReference>
<dbReference type="EC" id="3.2.1.52" evidence="3"/>
<dbReference type="Gene3D" id="3.20.20.80">
    <property type="entry name" value="Glycosidases"/>
    <property type="match status" value="1"/>
</dbReference>
<dbReference type="Pfam" id="PF00728">
    <property type="entry name" value="Glyco_hydro_20"/>
    <property type="match status" value="1"/>
</dbReference>
<reference evidence="7 8" key="1">
    <citation type="submission" date="2016-05" db="EMBL/GenBank/DDBJ databases">
        <title>Genome sequencing reveals origins of a unique bacterial endosymbiosis in the earliest lineages of terrestrial Fungi.</title>
        <authorList>
            <consortium name="DOE Joint Genome Institute"/>
            <person name="Uehling J."/>
            <person name="Gryganskyi A."/>
            <person name="Hameed K."/>
            <person name="Tschaplinski T."/>
            <person name="Misztal P."/>
            <person name="Wu S."/>
            <person name="Desiro A."/>
            <person name="Vande Pol N."/>
            <person name="Du Z.-Y."/>
            <person name="Zienkiewicz A."/>
            <person name="Zienkiewicz K."/>
            <person name="Morin E."/>
            <person name="Tisserant E."/>
            <person name="Splivallo R."/>
            <person name="Hainaut M."/>
            <person name="Henrissat B."/>
            <person name="Ohm R."/>
            <person name="Kuo A."/>
            <person name="Yan J."/>
            <person name="Lipzen A."/>
            <person name="Nolan M."/>
            <person name="Labutti K."/>
            <person name="Barry K."/>
            <person name="Goldstein A."/>
            <person name="Labbe J."/>
            <person name="Schadt C."/>
            <person name="Tuskan G."/>
            <person name="Grigoriev I."/>
            <person name="Martin F."/>
            <person name="Vilgalys R."/>
            <person name="Bonito G."/>
        </authorList>
    </citation>
    <scope>NUCLEOTIDE SEQUENCE [LARGE SCALE GENOMIC DNA]</scope>
    <source>
        <strain evidence="7 8">AG-77</strain>
    </source>
</reference>
<gene>
    <name evidence="7" type="ORF">K457DRAFT_120987</name>
</gene>
<evidence type="ECO:0000256" key="5">
    <source>
        <dbReference type="PIRSR" id="PIRSR625705-1"/>
    </source>
</evidence>
<accession>A0A197KH12</accession>
<dbReference type="InterPro" id="IPR025705">
    <property type="entry name" value="Beta_hexosaminidase_sua/sub"/>
</dbReference>
<evidence type="ECO:0000313" key="7">
    <source>
        <dbReference type="EMBL" id="OAQ35644.1"/>
    </source>
</evidence>
<dbReference type="PANTHER" id="PTHR22600:SF57">
    <property type="entry name" value="BETA-N-ACETYLHEXOSAMINIDASE"/>
    <property type="match status" value="1"/>
</dbReference>
<comment type="similarity">
    <text evidence="2">Belongs to the glycosyl hydrolase 20 family.</text>
</comment>
<sequence>MAMNKLNAFHWHITDAPSFLLLLTDETEDGDDSDAGVDCDLEITEDGNHRFKSRSKRTVLPFSQLAKKGAYSGKMIYIKEDIFKVINYAMSRGVHIMTCIGWLPYGAAFSADLLSGHLNPIRPKTYKVIQGIYNQVLPLLKDKYVHGEEDEHHIRANSMILWMFSRTSNIPSSVSQHEDTIIQLRTLETNIKAATSERLCAITGPESYWYLDCGLMSGLGTRHRTTLGVLMRIGIGFIRSIL</sequence>
<protein>
    <recommendedName>
        <fullName evidence="3">beta-N-acetylhexosaminidase</fullName>
        <ecNumber evidence="3">3.2.1.52</ecNumber>
    </recommendedName>
</protein>